<proteinExistence type="predicted"/>
<name>A0AAV2G1P3_9ROSI</name>
<accession>A0AAV2G1P3</accession>
<dbReference type="Proteomes" id="UP001497516">
    <property type="component" value="Chromosome 7"/>
</dbReference>
<keyword evidence="3" id="KW-1185">Reference proteome</keyword>
<sequence length="82" mass="9004">MHADDEPADCTDEELLALSAKENDHSSSESPLPPQTSLGNVEGHHDDASPHHIFLLKFQLPWPLVAIPHVTGALPLDSIYMR</sequence>
<dbReference type="AlphaFoldDB" id="A0AAV2G1P3"/>
<dbReference type="EMBL" id="OZ034820">
    <property type="protein sequence ID" value="CAL1403813.1"/>
    <property type="molecule type" value="Genomic_DNA"/>
</dbReference>
<evidence type="ECO:0000256" key="1">
    <source>
        <dbReference type="SAM" id="MobiDB-lite"/>
    </source>
</evidence>
<gene>
    <name evidence="2" type="ORF">LTRI10_LOCUS43718</name>
</gene>
<evidence type="ECO:0000313" key="2">
    <source>
        <dbReference type="EMBL" id="CAL1403813.1"/>
    </source>
</evidence>
<organism evidence="2 3">
    <name type="scientific">Linum trigynum</name>
    <dbReference type="NCBI Taxonomy" id="586398"/>
    <lineage>
        <taxon>Eukaryota</taxon>
        <taxon>Viridiplantae</taxon>
        <taxon>Streptophyta</taxon>
        <taxon>Embryophyta</taxon>
        <taxon>Tracheophyta</taxon>
        <taxon>Spermatophyta</taxon>
        <taxon>Magnoliopsida</taxon>
        <taxon>eudicotyledons</taxon>
        <taxon>Gunneridae</taxon>
        <taxon>Pentapetalae</taxon>
        <taxon>rosids</taxon>
        <taxon>fabids</taxon>
        <taxon>Malpighiales</taxon>
        <taxon>Linaceae</taxon>
        <taxon>Linum</taxon>
    </lineage>
</organism>
<feature type="compositionally biased region" description="Acidic residues" evidence="1">
    <location>
        <begin position="1"/>
        <end position="15"/>
    </location>
</feature>
<evidence type="ECO:0000313" key="3">
    <source>
        <dbReference type="Proteomes" id="UP001497516"/>
    </source>
</evidence>
<protein>
    <submittedName>
        <fullName evidence="2">Uncharacterized protein</fullName>
    </submittedName>
</protein>
<feature type="region of interest" description="Disordered" evidence="1">
    <location>
        <begin position="1"/>
        <end position="46"/>
    </location>
</feature>
<reference evidence="2 3" key="1">
    <citation type="submission" date="2024-04" db="EMBL/GenBank/DDBJ databases">
        <authorList>
            <person name="Fracassetti M."/>
        </authorList>
    </citation>
    <scope>NUCLEOTIDE SEQUENCE [LARGE SCALE GENOMIC DNA]</scope>
</reference>